<proteinExistence type="predicted"/>
<dbReference type="AlphaFoldDB" id="A0A6C2UNL0"/>
<organism evidence="1 2">
    <name type="scientific">Pontiella sulfatireligans</name>
    <dbReference type="NCBI Taxonomy" id="2750658"/>
    <lineage>
        <taxon>Bacteria</taxon>
        <taxon>Pseudomonadati</taxon>
        <taxon>Kiritimatiellota</taxon>
        <taxon>Kiritimatiellia</taxon>
        <taxon>Kiritimatiellales</taxon>
        <taxon>Pontiellaceae</taxon>
        <taxon>Pontiella</taxon>
    </lineage>
</organism>
<protein>
    <submittedName>
        <fullName evidence="1">Uncharacterized protein</fullName>
    </submittedName>
</protein>
<accession>A0A6C2UNL0</accession>
<name>A0A6C2UNL0_9BACT</name>
<evidence type="ECO:0000313" key="1">
    <source>
        <dbReference type="EMBL" id="VGO21852.1"/>
    </source>
</evidence>
<keyword evidence="2" id="KW-1185">Reference proteome</keyword>
<gene>
    <name evidence="1" type="ORF">SCARR_03932</name>
</gene>
<evidence type="ECO:0000313" key="2">
    <source>
        <dbReference type="Proteomes" id="UP000346198"/>
    </source>
</evidence>
<dbReference type="EMBL" id="CAAHFH010000002">
    <property type="protein sequence ID" value="VGO21852.1"/>
    <property type="molecule type" value="Genomic_DNA"/>
</dbReference>
<reference evidence="1 2" key="1">
    <citation type="submission" date="2019-04" db="EMBL/GenBank/DDBJ databases">
        <authorList>
            <person name="Van Vliet M D."/>
        </authorList>
    </citation>
    <scope>NUCLEOTIDE SEQUENCE [LARGE SCALE GENOMIC DNA]</scope>
    <source>
        <strain evidence="1 2">F21</strain>
    </source>
</reference>
<dbReference type="Proteomes" id="UP000346198">
    <property type="component" value="Unassembled WGS sequence"/>
</dbReference>
<sequence length="97" mass="11684">MMEVTPITDPRTYDRLKNAPRDTKALEWHTKTSIFTQYLLDEDRSFAQIPDHESYKGQHRLTNLLERAGLRINRRLEAAQLKNEEYHRRQNNHRNSH</sequence>